<evidence type="ECO:0000256" key="1">
    <source>
        <dbReference type="SAM" id="Phobius"/>
    </source>
</evidence>
<gene>
    <name evidence="2" type="ORF">OAUR00152_LOCUS15267</name>
</gene>
<feature type="transmembrane region" description="Helical" evidence="1">
    <location>
        <begin position="20"/>
        <end position="44"/>
    </location>
</feature>
<dbReference type="GO" id="GO:0016757">
    <property type="term" value="F:glycosyltransferase activity"/>
    <property type="evidence" value="ECO:0007669"/>
    <property type="project" value="InterPro"/>
</dbReference>
<accession>A0A7S4ITR3</accession>
<keyword evidence="1" id="KW-0472">Membrane</keyword>
<sequence length="513" mass="57744">MKRQERRSVGANRRSDRHSVSLKAILYAAVAIALIIVVVAHYTFAQQSSVAQAGVAASKSKSKSSLANSDVVIDHSSKSDDLLGRTIRSKAEVDESNGIQREKYHIVFSTDCSAYQHWQSYVLFYSALKIGQPGYVTRIASGCSEKEEKAEVEWHNKHIRGPMSDKFGIHLTPHFSSVKKDGEIVGDYEFFNKPFGMRHWMENGEGMGIDPSTGNMKNEDTIIVLLDPDHILLRPFSDDFSNDDEIIVTGTHMENRRFKVEHGSPFGQLYGLGAKWKEFDLDVIAGKESPANEVSTSEAIRDYPAGPPYLATARDMYQISMKWAETVPKVHAEYPFLLAEMYAYCIAAADKKLPHQIVDSLMVSNTGMSRGEGWKFVDKVPAEEVCEYASNLDHKKHALPNVLHHCQRYMLGKHFFGKRRLPKDFFTCESPMLIEVPGDIALKYDYRIPPPPHKPPGEKKPVSKKIVKRETFMLCAVTTALNEASEFFKRHACEGVKGTDYSKSMDLWNVPLS</sequence>
<dbReference type="EMBL" id="HBKQ01022483">
    <property type="protein sequence ID" value="CAE2239565.1"/>
    <property type="molecule type" value="Transcribed_RNA"/>
</dbReference>
<evidence type="ECO:0000313" key="2">
    <source>
        <dbReference type="EMBL" id="CAE2239565.1"/>
    </source>
</evidence>
<organism evidence="2">
    <name type="scientific">Odontella aurita</name>
    <dbReference type="NCBI Taxonomy" id="265563"/>
    <lineage>
        <taxon>Eukaryota</taxon>
        <taxon>Sar</taxon>
        <taxon>Stramenopiles</taxon>
        <taxon>Ochrophyta</taxon>
        <taxon>Bacillariophyta</taxon>
        <taxon>Mediophyceae</taxon>
        <taxon>Biddulphiophycidae</taxon>
        <taxon>Eupodiscales</taxon>
        <taxon>Odontellaceae</taxon>
        <taxon>Odontella</taxon>
    </lineage>
</organism>
<dbReference type="AlphaFoldDB" id="A0A7S4ITR3"/>
<proteinExistence type="predicted"/>
<dbReference type="PANTHER" id="PTHR31485">
    <property type="entry name" value="PEPTIDYL SERINE ALPHA-GALACTOSYLTRANSFERASE"/>
    <property type="match status" value="1"/>
</dbReference>
<name>A0A7S4ITR3_9STRA</name>
<dbReference type="PANTHER" id="PTHR31485:SF7">
    <property type="entry name" value="PEPTIDYL SERINE ALPHA-GALACTOSYLTRANSFERASE"/>
    <property type="match status" value="1"/>
</dbReference>
<protein>
    <submittedName>
        <fullName evidence="2">Uncharacterized protein</fullName>
    </submittedName>
</protein>
<reference evidence="2" key="1">
    <citation type="submission" date="2021-01" db="EMBL/GenBank/DDBJ databases">
        <authorList>
            <person name="Corre E."/>
            <person name="Pelletier E."/>
            <person name="Niang G."/>
            <person name="Scheremetjew M."/>
            <person name="Finn R."/>
            <person name="Kale V."/>
            <person name="Holt S."/>
            <person name="Cochrane G."/>
            <person name="Meng A."/>
            <person name="Brown T."/>
            <person name="Cohen L."/>
        </authorList>
    </citation>
    <scope>NUCLEOTIDE SEQUENCE</scope>
    <source>
        <strain evidence="2">Isolate 1302-5</strain>
    </source>
</reference>
<keyword evidence="1" id="KW-1133">Transmembrane helix</keyword>
<dbReference type="InterPro" id="IPR044845">
    <property type="entry name" value="HPAT/SRGT1-like"/>
</dbReference>
<keyword evidence="1" id="KW-0812">Transmembrane</keyword>